<sequence length="210" mass="24046">MFRDLLDHPDVEEVLVLRGHDRPRHLRLGFMAYHGGGLEEMTEVIAQHAAEHSESSYYGVHQPRGMERHVPSIEVSPDASERLRAFLDHVHVVVTIHGYGRQGYYSTLLLGGQHRDFARHIGAHLRRHLPAYRIIDDVDEIPKELRGLHPRNPVNLPPDRGVQIELPPRVRGTTPLFWDWEGPELVPHTRSLVDGLVEAARTWLRGPDVR</sequence>
<dbReference type="InterPro" id="IPR008585">
    <property type="entry name" value="Gamma_PGA_hydro"/>
</dbReference>
<organism evidence="1">
    <name type="scientific">freshwater metagenome</name>
    <dbReference type="NCBI Taxonomy" id="449393"/>
    <lineage>
        <taxon>unclassified sequences</taxon>
        <taxon>metagenomes</taxon>
        <taxon>ecological metagenomes</taxon>
    </lineage>
</organism>
<dbReference type="InterPro" id="IPR038128">
    <property type="entry name" value="Gamma_PGA_hydro_sf"/>
</dbReference>
<dbReference type="Pfam" id="PF05908">
    <property type="entry name" value="Gamma_PGA_hydro"/>
    <property type="match status" value="1"/>
</dbReference>
<dbReference type="Gene3D" id="3.40.630.100">
    <property type="entry name" value="Poly-gamma-glutamate hydrolase, zinc-binding motif"/>
    <property type="match status" value="1"/>
</dbReference>
<evidence type="ECO:0000313" key="1">
    <source>
        <dbReference type="EMBL" id="CAB4573399.1"/>
    </source>
</evidence>
<reference evidence="1" key="1">
    <citation type="submission" date="2020-05" db="EMBL/GenBank/DDBJ databases">
        <authorList>
            <person name="Chiriac C."/>
            <person name="Salcher M."/>
            <person name="Ghai R."/>
            <person name="Kavagutti S V."/>
        </authorList>
    </citation>
    <scope>NUCLEOTIDE SEQUENCE</scope>
</reference>
<dbReference type="AlphaFoldDB" id="A0A6J6EDC4"/>
<accession>A0A6J6EDC4</accession>
<name>A0A6J6EDC4_9ZZZZ</name>
<dbReference type="EMBL" id="CAEZTS010000033">
    <property type="protein sequence ID" value="CAB4573399.1"/>
    <property type="molecule type" value="Genomic_DNA"/>
</dbReference>
<protein>
    <submittedName>
        <fullName evidence="1">Unannotated protein</fullName>
    </submittedName>
</protein>
<gene>
    <name evidence="1" type="ORF">UFOPK1722_00537</name>
</gene>
<proteinExistence type="predicted"/>